<name>A0AAV2RAA4_MEGNR</name>
<evidence type="ECO:0000256" key="3">
    <source>
        <dbReference type="ARBA" id="ARBA00022685"/>
    </source>
</evidence>
<dbReference type="InterPro" id="IPR036438">
    <property type="entry name" value="Insulin-like_sf"/>
</dbReference>
<comment type="caution">
    <text evidence="7">The sequence shown here is derived from an EMBL/GenBank/DDBJ whole genome shotgun (WGS) entry which is preliminary data.</text>
</comment>
<evidence type="ECO:0000259" key="6">
    <source>
        <dbReference type="SMART" id="SM00078"/>
    </source>
</evidence>
<dbReference type="PANTHER" id="PTHR13647">
    <property type="entry name" value="INSULIN-LIKE PEPTIDE 2-RELATED"/>
    <property type="match status" value="1"/>
</dbReference>
<keyword evidence="4" id="KW-0732">Signal</keyword>
<accession>A0AAV2RAA4</accession>
<keyword evidence="3" id="KW-0165">Cleavage on pair of basic residues</keyword>
<dbReference type="InterPro" id="IPR016179">
    <property type="entry name" value="Insulin-like"/>
</dbReference>
<dbReference type="SMART" id="SM00078">
    <property type="entry name" value="IlGF"/>
    <property type="match status" value="1"/>
</dbReference>
<gene>
    <name evidence="7" type="ORF">MNOR_LOCUS22764</name>
</gene>
<dbReference type="CDD" id="cd00101">
    <property type="entry name" value="IlGF_like"/>
    <property type="match status" value="1"/>
</dbReference>
<evidence type="ECO:0000256" key="5">
    <source>
        <dbReference type="ARBA" id="ARBA00023157"/>
    </source>
</evidence>
<organism evidence="7 8">
    <name type="scientific">Meganyctiphanes norvegica</name>
    <name type="common">Northern krill</name>
    <name type="synonym">Thysanopoda norvegica</name>
    <dbReference type="NCBI Taxonomy" id="48144"/>
    <lineage>
        <taxon>Eukaryota</taxon>
        <taxon>Metazoa</taxon>
        <taxon>Ecdysozoa</taxon>
        <taxon>Arthropoda</taxon>
        <taxon>Crustacea</taxon>
        <taxon>Multicrustacea</taxon>
        <taxon>Malacostraca</taxon>
        <taxon>Eumalacostraca</taxon>
        <taxon>Eucarida</taxon>
        <taxon>Euphausiacea</taxon>
        <taxon>Euphausiidae</taxon>
        <taxon>Meganyctiphanes</taxon>
    </lineage>
</organism>
<evidence type="ECO:0000256" key="2">
    <source>
        <dbReference type="ARBA" id="ARBA00011207"/>
    </source>
</evidence>
<keyword evidence="5" id="KW-1015">Disulfide bond</keyword>
<evidence type="ECO:0000313" key="8">
    <source>
        <dbReference type="Proteomes" id="UP001497623"/>
    </source>
</evidence>
<reference evidence="7 8" key="1">
    <citation type="submission" date="2024-05" db="EMBL/GenBank/DDBJ databases">
        <authorList>
            <person name="Wallberg A."/>
        </authorList>
    </citation>
    <scope>NUCLEOTIDE SEQUENCE [LARGE SCALE GENOMIC DNA]</scope>
</reference>
<dbReference type="Gene3D" id="1.10.100.10">
    <property type="entry name" value="Insulin-like"/>
    <property type="match status" value="1"/>
</dbReference>
<dbReference type="PRINTS" id="PR00276">
    <property type="entry name" value="INSULINFAMLY"/>
</dbReference>
<protein>
    <recommendedName>
        <fullName evidence="6">Insulin-like domain-containing protein</fullName>
    </recommendedName>
</protein>
<dbReference type="SUPFAM" id="SSF56994">
    <property type="entry name" value="Insulin-like"/>
    <property type="match status" value="1"/>
</dbReference>
<evidence type="ECO:0000256" key="1">
    <source>
        <dbReference type="ARBA" id="ARBA00009034"/>
    </source>
</evidence>
<feature type="domain" description="Insulin-like" evidence="6">
    <location>
        <begin position="57"/>
        <end position="192"/>
    </location>
</feature>
<keyword evidence="8" id="KW-1185">Reference proteome</keyword>
<dbReference type="AlphaFoldDB" id="A0AAV2RAA4"/>
<dbReference type="PANTHER" id="PTHR13647:SF4">
    <property type="entry name" value="INSULIN-LIKE PEPTIDE 1-RELATED"/>
    <property type="match status" value="1"/>
</dbReference>
<dbReference type="InterPro" id="IPR022352">
    <property type="entry name" value="Ins/IGF/rlx"/>
</dbReference>
<comment type="similarity">
    <text evidence="1">Belongs to the insulin family.</text>
</comment>
<evidence type="ECO:0000313" key="7">
    <source>
        <dbReference type="EMBL" id="CAL4121902.1"/>
    </source>
</evidence>
<sequence>SFIWLASPITFCLLRTTMRSTGPGFVLLLAASLSNLKWCSGMFIQESNAKTWMQQEIQKCGEELVDMLVYVCEGRYNQPMNVNINKRLGISKQVKPSWLEFRPFESFDKSQQRWLPYFTPDLNYPTDNYKPDILPANPSLKKRFLLPPKVNHQKNNPSLSEKELLLSPHQKRGLSSECCRKSCQLSHLLLYCQ</sequence>
<proteinExistence type="inferred from homology"/>
<evidence type="ECO:0000256" key="4">
    <source>
        <dbReference type="ARBA" id="ARBA00022729"/>
    </source>
</evidence>
<dbReference type="GO" id="GO:0005576">
    <property type="term" value="C:extracellular region"/>
    <property type="evidence" value="ECO:0007669"/>
    <property type="project" value="InterPro"/>
</dbReference>
<dbReference type="Proteomes" id="UP001497623">
    <property type="component" value="Unassembled WGS sequence"/>
</dbReference>
<dbReference type="GO" id="GO:0005179">
    <property type="term" value="F:hormone activity"/>
    <property type="evidence" value="ECO:0007669"/>
    <property type="project" value="InterPro"/>
</dbReference>
<dbReference type="Pfam" id="PF00049">
    <property type="entry name" value="Insulin"/>
    <property type="match status" value="1"/>
</dbReference>
<feature type="non-terminal residue" evidence="7">
    <location>
        <position position="1"/>
    </location>
</feature>
<comment type="subunit">
    <text evidence="2">Heterodimer of a B chain and an A chain linked by two disulfide bonds.</text>
</comment>
<dbReference type="EMBL" id="CAXKWB010019454">
    <property type="protein sequence ID" value="CAL4121902.1"/>
    <property type="molecule type" value="Genomic_DNA"/>
</dbReference>